<evidence type="ECO:0000313" key="3">
    <source>
        <dbReference type="Proteomes" id="UP000622166"/>
    </source>
</evidence>
<comment type="caution">
    <text evidence="2">The sequence shown here is derived from an EMBL/GenBank/DDBJ whole genome shotgun (WGS) entry which is preliminary data.</text>
</comment>
<dbReference type="AlphaFoldDB" id="A0A918QC05"/>
<reference evidence="2" key="1">
    <citation type="journal article" date="2014" name="Int. J. Syst. Evol. Microbiol.">
        <title>Complete genome sequence of Corynebacterium casei LMG S-19264T (=DSM 44701T), isolated from a smear-ripened cheese.</title>
        <authorList>
            <consortium name="US DOE Joint Genome Institute (JGI-PGF)"/>
            <person name="Walter F."/>
            <person name="Albersmeier A."/>
            <person name="Kalinowski J."/>
            <person name="Ruckert C."/>
        </authorList>
    </citation>
    <scope>NUCLEOTIDE SEQUENCE</scope>
    <source>
        <strain evidence="2">JCM 4815</strain>
    </source>
</reference>
<sequence>MKPTTEPITITRGQGGQVEVEGVLDSFAAEVLRRAGFLFEPTLRGHWIRLPFDLGRDWENEHATWAAGMLTAARYPVRLDPDLRADVPEQAPPPGASRPPAMTALLPGAAQAADPHSRRSDYPHPYGQRTRPPSR</sequence>
<accession>A0A918QC05</accession>
<feature type="region of interest" description="Disordered" evidence="1">
    <location>
        <begin position="81"/>
        <end position="135"/>
    </location>
</feature>
<protein>
    <submittedName>
        <fullName evidence="2">Uncharacterized protein</fullName>
    </submittedName>
</protein>
<dbReference type="RefSeq" id="WP_189866677.1">
    <property type="nucleotide sequence ID" value="NZ_BMVW01000024.1"/>
</dbReference>
<evidence type="ECO:0000313" key="2">
    <source>
        <dbReference type="EMBL" id="GGZ40532.1"/>
    </source>
</evidence>
<name>A0A918QC05_9ACTN</name>
<dbReference type="Proteomes" id="UP000622166">
    <property type="component" value="Unassembled WGS sequence"/>
</dbReference>
<gene>
    <name evidence="2" type="ORF">GCM10010365_71610</name>
</gene>
<keyword evidence="3" id="KW-1185">Reference proteome</keyword>
<reference evidence="2" key="2">
    <citation type="submission" date="2020-09" db="EMBL/GenBank/DDBJ databases">
        <authorList>
            <person name="Sun Q."/>
            <person name="Ohkuma M."/>
        </authorList>
    </citation>
    <scope>NUCLEOTIDE SEQUENCE</scope>
    <source>
        <strain evidence="2">JCM 4815</strain>
    </source>
</reference>
<organism evidence="2 3">
    <name type="scientific">Streptomyces poonensis</name>
    <dbReference type="NCBI Taxonomy" id="68255"/>
    <lineage>
        <taxon>Bacteria</taxon>
        <taxon>Bacillati</taxon>
        <taxon>Actinomycetota</taxon>
        <taxon>Actinomycetes</taxon>
        <taxon>Kitasatosporales</taxon>
        <taxon>Streptomycetaceae</taxon>
        <taxon>Streptomyces</taxon>
    </lineage>
</organism>
<dbReference type="EMBL" id="BMVW01000024">
    <property type="protein sequence ID" value="GGZ40532.1"/>
    <property type="molecule type" value="Genomic_DNA"/>
</dbReference>
<evidence type="ECO:0000256" key="1">
    <source>
        <dbReference type="SAM" id="MobiDB-lite"/>
    </source>
</evidence>
<proteinExistence type="predicted"/>